<gene>
    <name evidence="1" type="ORF">IWQ57_005373</name>
</gene>
<dbReference type="EMBL" id="JANBUJ010002552">
    <property type="protein sequence ID" value="KAJ2763937.1"/>
    <property type="molecule type" value="Genomic_DNA"/>
</dbReference>
<reference evidence="1" key="1">
    <citation type="submission" date="2022-07" db="EMBL/GenBank/DDBJ databases">
        <title>Phylogenomic reconstructions and comparative analyses of Kickxellomycotina fungi.</title>
        <authorList>
            <person name="Reynolds N.K."/>
            <person name="Stajich J.E."/>
            <person name="Barry K."/>
            <person name="Grigoriev I.V."/>
            <person name="Crous P."/>
            <person name="Smith M.E."/>
        </authorList>
    </citation>
    <scope>NUCLEOTIDE SEQUENCE</scope>
    <source>
        <strain evidence="1">CBS 109366</strain>
    </source>
</reference>
<evidence type="ECO:0000313" key="1">
    <source>
        <dbReference type="EMBL" id="KAJ2763937.1"/>
    </source>
</evidence>
<evidence type="ECO:0000313" key="2">
    <source>
        <dbReference type="Proteomes" id="UP001140234"/>
    </source>
</evidence>
<keyword evidence="2" id="KW-1185">Reference proteome</keyword>
<organism evidence="1 2">
    <name type="scientific">Coemansia nantahalensis</name>
    <dbReference type="NCBI Taxonomy" id="2789366"/>
    <lineage>
        <taxon>Eukaryota</taxon>
        <taxon>Fungi</taxon>
        <taxon>Fungi incertae sedis</taxon>
        <taxon>Zoopagomycota</taxon>
        <taxon>Kickxellomycotina</taxon>
        <taxon>Kickxellomycetes</taxon>
        <taxon>Kickxellales</taxon>
        <taxon>Kickxellaceae</taxon>
        <taxon>Coemansia</taxon>
    </lineage>
</organism>
<dbReference type="Proteomes" id="UP001140234">
    <property type="component" value="Unassembled WGS sequence"/>
</dbReference>
<proteinExistence type="predicted"/>
<sequence length="153" mass="16874">MSASVLPMADQQPVAETPSMCTGDVGSPPEIARATSIRSTQTDMSSDSLQPGRTATDDSKRSHRRSMQMGALCEPPSGSRRGSRGARTRTKQLARAGVPLDDPESVLSDARRFAQENYECSFCSIEEPTFQKMLHHISVAHPWYDLSIHRNIR</sequence>
<name>A0ACC1JNI2_9FUNG</name>
<protein>
    <submittedName>
        <fullName evidence="1">Uncharacterized protein</fullName>
    </submittedName>
</protein>
<comment type="caution">
    <text evidence="1">The sequence shown here is derived from an EMBL/GenBank/DDBJ whole genome shotgun (WGS) entry which is preliminary data.</text>
</comment>
<accession>A0ACC1JNI2</accession>